<sequence>MTETMNKAPIFQTLVAGEARPDDGSVALVVATAKGEKFALEFDAKMVPATITALTSHLGQVVSALPENEQPNYQVLKTTRMGLAMNPQGELGLMLTLEGGGELTIAMNKAYLPVLKAQIEDAIRIAEDPRH</sequence>
<gene>
    <name evidence="1" type="ORF">SAMN05877838_2380</name>
</gene>
<protein>
    <submittedName>
        <fullName evidence="1">Uncharacterized protein</fullName>
    </submittedName>
</protein>
<dbReference type="EMBL" id="OCPC01000003">
    <property type="protein sequence ID" value="SOE17480.1"/>
    <property type="molecule type" value="Genomic_DNA"/>
</dbReference>
<dbReference type="RefSeq" id="WP_097107972.1">
    <property type="nucleotide sequence ID" value="NZ_OCPC01000003.1"/>
</dbReference>
<evidence type="ECO:0000313" key="1">
    <source>
        <dbReference type="EMBL" id="SOE17480.1"/>
    </source>
</evidence>
<evidence type="ECO:0000313" key="2">
    <source>
        <dbReference type="Proteomes" id="UP000219465"/>
    </source>
</evidence>
<dbReference type="Proteomes" id="UP000219465">
    <property type="component" value="Unassembled WGS sequence"/>
</dbReference>
<dbReference type="OrthoDB" id="8116101at2"/>
<proteinExistence type="predicted"/>
<reference evidence="2" key="1">
    <citation type="submission" date="2017-08" db="EMBL/GenBank/DDBJ databases">
        <authorList>
            <person name="Varghese N."/>
            <person name="Submissions S."/>
        </authorList>
    </citation>
    <scope>NUCLEOTIDE SEQUENCE [LARGE SCALE GENOMIC DNA]</scope>
    <source>
        <strain evidence="2">KCTC 23107</strain>
    </source>
</reference>
<name>A0A286IBK1_9HYPH</name>
<dbReference type="AlphaFoldDB" id="A0A286IBK1"/>
<accession>A0A286IBK1</accession>
<keyword evidence="2" id="KW-1185">Reference proteome</keyword>
<organism evidence="1 2">
    <name type="scientific">Hoeflea halophila</name>
    <dbReference type="NCBI Taxonomy" id="714899"/>
    <lineage>
        <taxon>Bacteria</taxon>
        <taxon>Pseudomonadati</taxon>
        <taxon>Pseudomonadota</taxon>
        <taxon>Alphaproteobacteria</taxon>
        <taxon>Hyphomicrobiales</taxon>
        <taxon>Rhizobiaceae</taxon>
        <taxon>Hoeflea</taxon>
    </lineage>
</organism>